<dbReference type="EMBL" id="CP063845">
    <property type="protein sequence ID" value="UFP96846.1"/>
    <property type="molecule type" value="Genomic_DNA"/>
</dbReference>
<evidence type="ECO:0000313" key="2">
    <source>
        <dbReference type="EMBL" id="UFP96846.1"/>
    </source>
</evidence>
<gene>
    <name evidence="2" type="ORF">ISF26_11825</name>
</gene>
<dbReference type="Pfam" id="PF13614">
    <property type="entry name" value="AAA_31"/>
    <property type="match status" value="1"/>
</dbReference>
<feature type="domain" description="AAA" evidence="1">
    <location>
        <begin position="5"/>
        <end position="200"/>
    </location>
</feature>
<dbReference type="Gene3D" id="3.40.50.300">
    <property type="entry name" value="P-loop containing nucleotide triphosphate hydrolases"/>
    <property type="match status" value="1"/>
</dbReference>
<dbReference type="CDD" id="cd02042">
    <property type="entry name" value="ParAB_family"/>
    <property type="match status" value="1"/>
</dbReference>
<keyword evidence="3" id="KW-1185">Reference proteome</keyword>
<dbReference type="InterPro" id="IPR025669">
    <property type="entry name" value="AAA_dom"/>
</dbReference>
<dbReference type="InterPro" id="IPR027417">
    <property type="entry name" value="P-loop_NTPase"/>
</dbReference>
<dbReference type="PANTHER" id="PTHR13696">
    <property type="entry name" value="P-LOOP CONTAINING NUCLEOSIDE TRIPHOSPHATE HYDROLASE"/>
    <property type="match status" value="1"/>
</dbReference>
<name>A0ABY3PT36_9CYAN</name>
<dbReference type="Proteomes" id="UP001054846">
    <property type="component" value="Chromosome"/>
</dbReference>
<reference evidence="2 3" key="1">
    <citation type="journal article" date="2021" name="Genome Biol. Evol.">
        <title>Complete Genome Sequencing of a Novel Gloeobacter Species from a Waterfall Cave in Mexico.</title>
        <authorList>
            <person name="Saw J.H."/>
            <person name="Cardona T."/>
            <person name="Montejano G."/>
        </authorList>
    </citation>
    <scope>NUCLEOTIDE SEQUENCE [LARGE SCALE GENOMIC DNA]</scope>
    <source>
        <strain evidence="2">MG652769</strain>
    </source>
</reference>
<evidence type="ECO:0000259" key="1">
    <source>
        <dbReference type="Pfam" id="PF13614"/>
    </source>
</evidence>
<organism evidence="2 3">
    <name type="scientific">Gloeobacter morelensis MG652769</name>
    <dbReference type="NCBI Taxonomy" id="2781736"/>
    <lineage>
        <taxon>Bacteria</taxon>
        <taxon>Bacillati</taxon>
        <taxon>Cyanobacteriota</taxon>
        <taxon>Cyanophyceae</taxon>
        <taxon>Gloeobacterales</taxon>
        <taxon>Gloeobacteraceae</taxon>
        <taxon>Gloeobacter</taxon>
        <taxon>Gloeobacter morelensis</taxon>
    </lineage>
</organism>
<proteinExistence type="predicted"/>
<dbReference type="PANTHER" id="PTHR13696:SF99">
    <property type="entry name" value="COBYRINIC ACID AC-DIAMIDE SYNTHASE"/>
    <property type="match status" value="1"/>
</dbReference>
<sequence length="336" mass="37564">MAIPVIAFFNNKGGVGKTSLVYHIAWMLSELGWNVLAADLDPQANLTGAFLDEDRLEELWQQGQQIPNTIYRMVQPLVKGVGDVSNTPRLEKIEQRLTLLAGDLALSGFEDQLSEVWPKCMDGDERSFRVISSLWRALQSAAEIVDASVILMDLGPNLGAINRSALIASDYIVVPLTPDLYSLQGLRNLGPTLRHWRNDWKERVPRNPAEDLLLPPGRMKTIGYIVMQHAVRLDRPVKAYMRWIAQIPGTYCKDVLDEEICDEREITQDPNCLALLKNYQSLMPMAQEAHKPMFHLKPADGALGAHGKAVTNAFNDFRKLTKKILEAAGIHSMALS</sequence>
<dbReference type="InterPro" id="IPR050678">
    <property type="entry name" value="DNA_Partitioning_ATPase"/>
</dbReference>
<evidence type="ECO:0000313" key="3">
    <source>
        <dbReference type="Proteomes" id="UP001054846"/>
    </source>
</evidence>
<accession>A0ABY3PT36</accession>
<dbReference type="RefSeq" id="WP_230844180.1">
    <property type="nucleotide sequence ID" value="NZ_CP063845.1"/>
</dbReference>
<dbReference type="SUPFAM" id="SSF52540">
    <property type="entry name" value="P-loop containing nucleoside triphosphate hydrolases"/>
    <property type="match status" value="1"/>
</dbReference>
<protein>
    <submittedName>
        <fullName evidence="2">AAA family ATPase</fullName>
    </submittedName>
</protein>